<organism evidence="13 14">
    <name type="scientific">Lates calcarifer</name>
    <name type="common">Barramundi</name>
    <name type="synonym">Holocentrus calcarifer</name>
    <dbReference type="NCBI Taxonomy" id="8187"/>
    <lineage>
        <taxon>Eukaryota</taxon>
        <taxon>Metazoa</taxon>
        <taxon>Chordata</taxon>
        <taxon>Craniata</taxon>
        <taxon>Vertebrata</taxon>
        <taxon>Euteleostomi</taxon>
        <taxon>Actinopterygii</taxon>
        <taxon>Neopterygii</taxon>
        <taxon>Teleostei</taxon>
        <taxon>Neoteleostei</taxon>
        <taxon>Acanthomorphata</taxon>
        <taxon>Carangaria</taxon>
        <taxon>Carangaria incertae sedis</taxon>
        <taxon>Centropomidae</taxon>
        <taxon>Lates</taxon>
    </lineage>
</organism>
<protein>
    <submittedName>
        <fullName evidence="14">Zinc finger protein ZFAT isoform X1</fullName>
    </submittedName>
</protein>
<dbReference type="GO" id="GO:0000981">
    <property type="term" value="F:DNA-binding transcription factor activity, RNA polymerase II-specific"/>
    <property type="evidence" value="ECO:0007669"/>
    <property type="project" value="TreeGrafter"/>
</dbReference>
<comment type="subcellular location">
    <subcellularLocation>
        <location evidence="1">Nucleus</location>
    </subcellularLocation>
</comment>
<feature type="compositionally biased region" description="Acidic residues" evidence="11">
    <location>
        <begin position="143"/>
        <end position="152"/>
    </location>
</feature>
<dbReference type="FunFam" id="3.30.160.60:FF:001388">
    <property type="entry name" value="Zinc finger and AT-hook domain containing"/>
    <property type="match status" value="1"/>
</dbReference>
<keyword evidence="3" id="KW-0677">Repeat</keyword>
<reference evidence="14" key="1">
    <citation type="submission" date="2025-08" db="UniProtKB">
        <authorList>
            <consortium name="RefSeq"/>
        </authorList>
    </citation>
    <scope>IDENTIFICATION</scope>
    <source>
        <tissue evidence="14">Brain</tissue>
    </source>
</reference>
<dbReference type="GO" id="GO:0008270">
    <property type="term" value="F:zinc ion binding"/>
    <property type="evidence" value="ECO:0007669"/>
    <property type="project" value="UniProtKB-KW"/>
</dbReference>
<dbReference type="SMART" id="SM00355">
    <property type="entry name" value="ZnF_C2H2"/>
    <property type="match status" value="19"/>
</dbReference>
<feature type="domain" description="C2H2-type" evidence="12">
    <location>
        <begin position="351"/>
        <end position="378"/>
    </location>
</feature>
<feature type="domain" description="C2H2-type" evidence="12">
    <location>
        <begin position="802"/>
        <end position="829"/>
    </location>
</feature>
<feature type="compositionally biased region" description="Low complexity" evidence="11">
    <location>
        <begin position="285"/>
        <end position="297"/>
    </location>
</feature>
<dbReference type="InterPro" id="IPR036236">
    <property type="entry name" value="Znf_C2H2_sf"/>
</dbReference>
<evidence type="ECO:0000256" key="3">
    <source>
        <dbReference type="ARBA" id="ARBA00022737"/>
    </source>
</evidence>
<dbReference type="GeneID" id="108889432"/>
<proteinExistence type="predicted"/>
<evidence type="ECO:0000313" key="14">
    <source>
        <dbReference type="RefSeq" id="XP_018541384.1"/>
    </source>
</evidence>
<keyword evidence="4 10" id="KW-0863">Zinc-finger</keyword>
<feature type="compositionally biased region" description="Basic and acidic residues" evidence="11">
    <location>
        <begin position="78"/>
        <end position="102"/>
    </location>
</feature>
<feature type="compositionally biased region" description="Polar residues" evidence="11">
    <location>
        <begin position="676"/>
        <end position="693"/>
    </location>
</feature>
<evidence type="ECO:0000256" key="4">
    <source>
        <dbReference type="ARBA" id="ARBA00022771"/>
    </source>
</evidence>
<dbReference type="Pfam" id="PF00096">
    <property type="entry name" value="zf-C2H2"/>
    <property type="match status" value="4"/>
</dbReference>
<dbReference type="SUPFAM" id="SSF57667">
    <property type="entry name" value="beta-beta-alpha zinc fingers"/>
    <property type="match status" value="6"/>
</dbReference>
<feature type="region of interest" description="Disordered" evidence="11">
    <location>
        <begin position="640"/>
        <end position="702"/>
    </location>
</feature>
<evidence type="ECO:0000256" key="6">
    <source>
        <dbReference type="ARBA" id="ARBA00023015"/>
    </source>
</evidence>
<feature type="region of interest" description="Disordered" evidence="11">
    <location>
        <begin position="246"/>
        <end position="297"/>
    </location>
</feature>
<feature type="domain" description="C2H2-type" evidence="12">
    <location>
        <begin position="323"/>
        <end position="350"/>
    </location>
</feature>
<feature type="region of interest" description="Disordered" evidence="11">
    <location>
        <begin position="727"/>
        <end position="767"/>
    </location>
</feature>
<gene>
    <name evidence="14" type="primary">LOC108889432</name>
</gene>
<dbReference type="PANTHER" id="PTHR24408:SF21">
    <property type="entry name" value="ZINC FINGER PROTEIN"/>
    <property type="match status" value="1"/>
</dbReference>
<feature type="compositionally biased region" description="Polar residues" evidence="11">
    <location>
        <begin position="246"/>
        <end position="268"/>
    </location>
</feature>
<evidence type="ECO:0000256" key="2">
    <source>
        <dbReference type="ARBA" id="ARBA00022723"/>
    </source>
</evidence>
<dbReference type="RefSeq" id="XP_018541384.1">
    <property type="nucleotide sequence ID" value="XM_018685868.2"/>
</dbReference>
<evidence type="ECO:0000313" key="13">
    <source>
        <dbReference type="Proteomes" id="UP000694890"/>
    </source>
</evidence>
<feature type="domain" description="C2H2-type" evidence="12">
    <location>
        <begin position="456"/>
        <end position="483"/>
    </location>
</feature>
<dbReference type="Gene3D" id="3.30.160.60">
    <property type="entry name" value="Classic Zinc Finger"/>
    <property type="match status" value="10"/>
</dbReference>
<keyword evidence="6" id="KW-0805">Transcription regulation</keyword>
<dbReference type="FunFam" id="3.30.160.60:FF:000446">
    <property type="entry name" value="Zinc finger protein"/>
    <property type="match status" value="1"/>
</dbReference>
<keyword evidence="8" id="KW-0804">Transcription</keyword>
<dbReference type="KEGG" id="lcf:108889432"/>
<feature type="compositionally biased region" description="Basic residues" evidence="11">
    <location>
        <begin position="64"/>
        <end position="77"/>
    </location>
</feature>
<keyword evidence="9" id="KW-0539">Nucleus</keyword>
<dbReference type="PROSITE" id="PS00028">
    <property type="entry name" value="ZINC_FINGER_C2H2_1"/>
    <property type="match status" value="9"/>
</dbReference>
<evidence type="ECO:0000256" key="7">
    <source>
        <dbReference type="ARBA" id="ARBA00023125"/>
    </source>
</evidence>
<evidence type="ECO:0000256" key="5">
    <source>
        <dbReference type="ARBA" id="ARBA00022833"/>
    </source>
</evidence>
<feature type="region of interest" description="Disordered" evidence="11">
    <location>
        <begin position="143"/>
        <end position="220"/>
    </location>
</feature>
<accession>A0AAJ7PXT5</accession>
<keyword evidence="2" id="KW-0479">Metal-binding</keyword>
<feature type="domain" description="C2H2-type" evidence="12">
    <location>
        <begin position="510"/>
        <end position="538"/>
    </location>
</feature>
<evidence type="ECO:0000256" key="1">
    <source>
        <dbReference type="ARBA" id="ARBA00004123"/>
    </source>
</evidence>
<evidence type="ECO:0000256" key="9">
    <source>
        <dbReference type="ARBA" id="ARBA00023242"/>
    </source>
</evidence>
<feature type="domain" description="C2H2-type" evidence="12">
    <location>
        <begin position="985"/>
        <end position="1012"/>
    </location>
</feature>
<feature type="domain" description="C2H2-type" evidence="12">
    <location>
        <begin position="1014"/>
        <end position="1041"/>
    </location>
</feature>
<dbReference type="PROSITE" id="PS50157">
    <property type="entry name" value="ZINC_FINGER_C2H2_2"/>
    <property type="match status" value="10"/>
</dbReference>
<dbReference type="Pfam" id="PF13909">
    <property type="entry name" value="zf-H2C2_5"/>
    <property type="match status" value="1"/>
</dbReference>
<keyword evidence="7" id="KW-0238">DNA-binding</keyword>
<feature type="domain" description="C2H2-type" evidence="12">
    <location>
        <begin position="957"/>
        <end position="984"/>
    </location>
</feature>
<name>A0AAJ7PXT5_LATCA</name>
<dbReference type="FunFam" id="3.30.160.60:FF:000255">
    <property type="entry name" value="Zinc finger and AT-hook domain containing"/>
    <property type="match status" value="1"/>
</dbReference>
<dbReference type="FunFam" id="3.30.160.60:FF:000306">
    <property type="entry name" value="Zinc finger and AT-hook domain containing"/>
    <property type="match status" value="1"/>
</dbReference>
<evidence type="ECO:0000256" key="10">
    <source>
        <dbReference type="PROSITE-ProRule" id="PRU00042"/>
    </source>
</evidence>
<evidence type="ECO:0000256" key="8">
    <source>
        <dbReference type="ARBA" id="ARBA00023163"/>
    </source>
</evidence>
<evidence type="ECO:0000256" key="11">
    <source>
        <dbReference type="SAM" id="MobiDB-lite"/>
    </source>
</evidence>
<feature type="region of interest" description="Disordered" evidence="11">
    <location>
        <begin position="557"/>
        <end position="600"/>
    </location>
</feature>
<dbReference type="PANTHER" id="PTHR24408">
    <property type="entry name" value="ZINC FINGER PROTEIN"/>
    <property type="match status" value="1"/>
</dbReference>
<dbReference type="Proteomes" id="UP000694890">
    <property type="component" value="Linkage group LG15"/>
</dbReference>
<dbReference type="GO" id="GO:0043565">
    <property type="term" value="F:sequence-specific DNA binding"/>
    <property type="evidence" value="ECO:0007669"/>
    <property type="project" value="TreeGrafter"/>
</dbReference>
<feature type="domain" description="C2H2-type" evidence="12">
    <location>
        <begin position="119"/>
        <end position="146"/>
    </location>
</feature>
<dbReference type="AlphaFoldDB" id="A0AAJ7PXT5"/>
<feature type="region of interest" description="Disordered" evidence="11">
    <location>
        <begin position="58"/>
        <end position="112"/>
    </location>
</feature>
<feature type="domain" description="C2H2-type" evidence="12">
    <location>
        <begin position="830"/>
        <end position="855"/>
    </location>
</feature>
<dbReference type="FunFam" id="3.30.160.60:FF:001756">
    <property type="entry name" value="Zinc finger and AT-hook domain containing"/>
    <property type="match status" value="1"/>
</dbReference>
<dbReference type="GO" id="GO:0005634">
    <property type="term" value="C:nucleus"/>
    <property type="evidence" value="ECO:0007669"/>
    <property type="project" value="UniProtKB-SubCell"/>
</dbReference>
<keyword evidence="5" id="KW-0862">Zinc</keyword>
<feature type="compositionally biased region" description="Basic and acidic residues" evidence="11">
    <location>
        <begin position="562"/>
        <end position="580"/>
    </location>
</feature>
<sequence length="1250" mass="140459">MDGQKAAGSVFMCRLCNLFSPSRSLLLDHCSQLHAQQEPPDDIIIALQPLVAEPVETLTETPVKRKRGRPKGSTKKVRTTDSTHSPEDNPQRQEEGKKKEADQQCNSGEGESHDGILGLECKDCHRSFSNRRQIRKHICLREEEEEEEEDEEQNGRNCVGAGVGSGSLDPGKANINQTHQKPVRSGLAREKDGSSVRPPRNNRSRTSKEGGPATGNKKSVISVVLTEDATLPGVSKMVPVEDNLAETESTATKTQPQQSAVKSQSQDLANGATICESNPKTDQEPSSNPTSTTTTAAAASKGFQEYSIKQDATNLLQSQLKIFACEFCNKIFKFRHSLIAHLRTHTQEKPFQCPHCDYASAIKANLNVHLRKHTGEKFNCQHCPFNCLSPGHLKVHIERVHLKVKQHCSFCEKKYSDVKNLLKHIEKRHNLKDASVYQSYQQLRLKTRQGLRQLLYHCPTCNRRFKNQLERERHLLVHGPQRPFACLLCDHAATKMEALSAHVRKHLFLYVCCVCDGKFVSSQRLKSHLKESHPELDQEQAFTDCINNSYYLIQPGGGMWGDEERADSGRGMNEEQRTEQEGEDGTMRQGGGMNGVRGEEWPDGEVEQLEVAVREVVEQEEREEAKIQSGIAEEVQVTELETGKEGEIENGGVQKDSQGVISEETTDRQDEATAGEPSQANTTDSCTPIAQNTGRHEHNTQTFLSPESIHISLLEDRTQKNTHVGKKIHTTSSSGNADVPGLGVHIPLSSSAPLGEEDQTPHSEKESEIFHQSAFQQVFSSLQKTQLNMETFQRLRKIYGDLECQYCGKLFWYKVHYNVHVRTHTKEHLHYCTKCSYSSITKSSLKRHQIQKHSGLLLPCSNPSCKYTTPDKYKLQAHLRTHQEQGKTVACPVCKNSYPEHRLKHHIKTSHPDTLPVQGKGLMVQRAEKCPYCDSYFLKNSSDFQQHIWAHQGLKPYLCNVCDYAGRSRSNLKTHMNRHNTERRHLCDLCGKKFKSKVTLKSHRLSHTNEGKRFQCSECDFTSVSKPSLLRHMEQHAEFKPFRCAHCHYSCNIAGPLKRHYNLKHPDQKYENAGPGLPNADALKQQGGIKCPECEFVYGTKWELNRHLKSKHSLKVVEGTWEVGEAIEAQYVSVEDEEQLTEAPVAALHDNVNIQQITEFSSEAQDAVTSMVAMAPGTVTVVQQLQVADEQEVSNCSNQLMVVNAEGGLTGDQVMVVEDAHGLEALTVLTQGENAHHYIVYVQEHTVEIN</sequence>
<dbReference type="InterPro" id="IPR013087">
    <property type="entry name" value="Znf_C2H2_type"/>
</dbReference>
<evidence type="ECO:0000259" key="12">
    <source>
        <dbReference type="PROSITE" id="PS50157"/>
    </source>
</evidence>